<evidence type="ECO:0000313" key="2">
    <source>
        <dbReference type="Proteomes" id="UP000824120"/>
    </source>
</evidence>
<gene>
    <name evidence="1" type="ORF">H5410_027167</name>
</gene>
<reference evidence="1 2" key="1">
    <citation type="submission" date="2020-09" db="EMBL/GenBank/DDBJ databases">
        <title>De no assembly of potato wild relative species, Solanum commersonii.</title>
        <authorList>
            <person name="Cho K."/>
        </authorList>
    </citation>
    <scope>NUCLEOTIDE SEQUENCE [LARGE SCALE GENOMIC DNA]</scope>
    <source>
        <strain evidence="1">LZ3.2</strain>
        <tissue evidence="1">Leaf</tissue>
    </source>
</reference>
<organism evidence="1 2">
    <name type="scientific">Solanum commersonii</name>
    <name type="common">Commerson's wild potato</name>
    <name type="synonym">Commerson's nightshade</name>
    <dbReference type="NCBI Taxonomy" id="4109"/>
    <lineage>
        <taxon>Eukaryota</taxon>
        <taxon>Viridiplantae</taxon>
        <taxon>Streptophyta</taxon>
        <taxon>Embryophyta</taxon>
        <taxon>Tracheophyta</taxon>
        <taxon>Spermatophyta</taxon>
        <taxon>Magnoliopsida</taxon>
        <taxon>eudicotyledons</taxon>
        <taxon>Gunneridae</taxon>
        <taxon>Pentapetalae</taxon>
        <taxon>asterids</taxon>
        <taxon>lamiids</taxon>
        <taxon>Solanales</taxon>
        <taxon>Solanaceae</taxon>
        <taxon>Solanoideae</taxon>
        <taxon>Solaneae</taxon>
        <taxon>Solanum</taxon>
    </lineage>
</organism>
<comment type="caution">
    <text evidence="1">The sequence shown here is derived from an EMBL/GenBank/DDBJ whole genome shotgun (WGS) entry which is preliminary data.</text>
</comment>
<protein>
    <submittedName>
        <fullName evidence="1">Uncharacterized protein</fullName>
    </submittedName>
</protein>
<evidence type="ECO:0000313" key="1">
    <source>
        <dbReference type="EMBL" id="KAG5605675.1"/>
    </source>
</evidence>
<name>A0A9J5YY97_SOLCO</name>
<accession>A0A9J5YY97</accession>
<dbReference type="EMBL" id="JACXVP010000005">
    <property type="protein sequence ID" value="KAG5605675.1"/>
    <property type="molecule type" value="Genomic_DNA"/>
</dbReference>
<proteinExistence type="predicted"/>
<dbReference type="AlphaFoldDB" id="A0A9J5YY97"/>
<sequence>MGFEPAHQPFKRERVSVEVQGWRGNPTPLHKSAPESKCEMMMKTKYCTLDPYRTDVLQGLLDILRLGE</sequence>
<keyword evidence="2" id="KW-1185">Reference proteome</keyword>
<dbReference type="Proteomes" id="UP000824120">
    <property type="component" value="Chromosome 5"/>
</dbReference>